<feature type="compositionally biased region" description="Polar residues" evidence="1">
    <location>
        <begin position="86"/>
        <end position="97"/>
    </location>
</feature>
<dbReference type="PANTHER" id="PTHR21359">
    <property type="entry name" value="DUF5577 DOMAIN-CONTAINING PROTEIN"/>
    <property type="match status" value="1"/>
</dbReference>
<evidence type="ECO:0000313" key="3">
    <source>
        <dbReference type="Proteomes" id="UP001159428"/>
    </source>
</evidence>
<dbReference type="InterPro" id="IPR013761">
    <property type="entry name" value="SAM/pointed_sf"/>
</dbReference>
<dbReference type="AlphaFoldDB" id="A0AAU9XES3"/>
<feature type="region of interest" description="Disordered" evidence="1">
    <location>
        <begin position="71"/>
        <end position="105"/>
    </location>
</feature>
<protein>
    <recommendedName>
        <fullName evidence="4">DUF5577 domain-containing protein</fullName>
    </recommendedName>
</protein>
<dbReference type="EMBL" id="CALNXJ010000040">
    <property type="protein sequence ID" value="CAH3145037.1"/>
    <property type="molecule type" value="Genomic_DNA"/>
</dbReference>
<gene>
    <name evidence="2" type="ORF">PMEA_00022331</name>
</gene>
<dbReference type="InterPro" id="IPR039161">
    <property type="entry name" value="C19orf47-like"/>
</dbReference>
<dbReference type="Proteomes" id="UP001159428">
    <property type="component" value="Unassembled WGS sequence"/>
</dbReference>
<dbReference type="Pfam" id="PF18017">
    <property type="entry name" value="SAM_4"/>
    <property type="match status" value="1"/>
</dbReference>
<feature type="compositionally biased region" description="Pro residues" evidence="1">
    <location>
        <begin position="130"/>
        <end position="142"/>
    </location>
</feature>
<dbReference type="InterPro" id="IPR040772">
    <property type="entry name" value="C19orf47_SAM"/>
</dbReference>
<dbReference type="PANTHER" id="PTHR21359:SF1">
    <property type="entry name" value="DUF5577 DOMAIN-CONTAINING PROTEIN"/>
    <property type="match status" value="1"/>
</dbReference>
<comment type="caution">
    <text evidence="2">The sequence shown here is derived from an EMBL/GenBank/DDBJ whole genome shotgun (WGS) entry which is preliminary data.</text>
</comment>
<feature type="region of interest" description="Disordered" evidence="1">
    <location>
        <begin position="118"/>
        <end position="143"/>
    </location>
</feature>
<dbReference type="Gene3D" id="1.10.150.50">
    <property type="entry name" value="Transcription Factor, Ets-1"/>
    <property type="match status" value="1"/>
</dbReference>
<dbReference type="SUPFAM" id="SSF47769">
    <property type="entry name" value="SAM/Pointed domain"/>
    <property type="match status" value="1"/>
</dbReference>
<dbReference type="GO" id="GO:0005634">
    <property type="term" value="C:nucleus"/>
    <property type="evidence" value="ECO:0007669"/>
    <property type="project" value="TreeGrafter"/>
</dbReference>
<evidence type="ECO:0000256" key="1">
    <source>
        <dbReference type="SAM" id="MobiDB-lite"/>
    </source>
</evidence>
<accession>A0AAU9XES3</accession>
<dbReference type="CDD" id="cd09531">
    <property type="entry name" value="SAM_CS047"/>
    <property type="match status" value="1"/>
</dbReference>
<organism evidence="2 3">
    <name type="scientific">Pocillopora meandrina</name>
    <dbReference type="NCBI Taxonomy" id="46732"/>
    <lineage>
        <taxon>Eukaryota</taxon>
        <taxon>Metazoa</taxon>
        <taxon>Cnidaria</taxon>
        <taxon>Anthozoa</taxon>
        <taxon>Hexacorallia</taxon>
        <taxon>Scleractinia</taxon>
        <taxon>Astrocoeniina</taxon>
        <taxon>Pocilloporidae</taxon>
        <taxon>Pocillopora</taxon>
    </lineage>
</organism>
<keyword evidence="3" id="KW-1185">Reference proteome</keyword>
<reference evidence="2 3" key="1">
    <citation type="submission" date="2022-05" db="EMBL/GenBank/DDBJ databases">
        <authorList>
            <consortium name="Genoscope - CEA"/>
            <person name="William W."/>
        </authorList>
    </citation>
    <scope>NUCLEOTIDE SEQUENCE [LARGE SCALE GENOMIC DNA]</scope>
</reference>
<proteinExistence type="predicted"/>
<sequence length="372" mass="40216">MSIQVSKWTKFFANAGIPSGPAQNYAVIFYDHRIQEDMLSDLTKEILRDMGITVMGDIIAILRHGKEVHAQTEREKSAKELAVIDSSESSSPGNQTAIGVKRKSTAASRMVDHWINNQKAQSGTSSPVRDPQPSPSQSPAPPKKNLKIEAAMSQEKPQATGGQKTLSERFGGRGVKVHVTSKPKTAAVNPPKVEDEHTLKVKLPQGSTERSKKLISKQKQAAASAAVNKAKVIKRQSVFDRLGKESPPLEVAVKEPEQKTEVKALKPLKTSITVQLKEKPQGSVFSRLGGLASPPATATATVQAVNPRIRPPSNDDYPEDIDYTSHSVLKPVKRKGVPAKPVKPVKPVKRSTGLTSDEDAGKSVFARLGSKV</sequence>
<feature type="region of interest" description="Disordered" evidence="1">
    <location>
        <begin position="286"/>
        <end position="372"/>
    </location>
</feature>
<evidence type="ECO:0008006" key="4">
    <source>
        <dbReference type="Google" id="ProtNLM"/>
    </source>
</evidence>
<name>A0AAU9XES3_9CNID</name>
<evidence type="ECO:0000313" key="2">
    <source>
        <dbReference type="EMBL" id="CAH3145037.1"/>
    </source>
</evidence>